<comment type="caution">
    <text evidence="1">The sequence shown here is derived from an EMBL/GenBank/DDBJ whole genome shotgun (WGS) entry which is preliminary data.</text>
</comment>
<dbReference type="AlphaFoldDB" id="H0R2S6"/>
<protein>
    <submittedName>
        <fullName evidence="1">Uncharacterized protein</fullName>
    </submittedName>
</protein>
<evidence type="ECO:0000313" key="1">
    <source>
        <dbReference type="EMBL" id="GAB19377.1"/>
    </source>
</evidence>
<gene>
    <name evidence="1" type="ORF">GOEFS_083_00070</name>
</gene>
<keyword evidence="2" id="KW-1185">Reference proteome</keyword>
<dbReference type="OrthoDB" id="4763895at2"/>
<dbReference type="RefSeq" id="WP_007318712.1">
    <property type="nucleotide sequence ID" value="NZ_BAEH01000083.1"/>
</dbReference>
<dbReference type="STRING" id="1077974.GOEFS_083_00070"/>
<accession>H0R2S6</accession>
<name>H0R2S6_9ACTN</name>
<evidence type="ECO:0000313" key="2">
    <source>
        <dbReference type="Proteomes" id="UP000035034"/>
    </source>
</evidence>
<proteinExistence type="predicted"/>
<organism evidence="1 2">
    <name type="scientific">Gordonia effusa NBRC 100432</name>
    <dbReference type="NCBI Taxonomy" id="1077974"/>
    <lineage>
        <taxon>Bacteria</taxon>
        <taxon>Bacillati</taxon>
        <taxon>Actinomycetota</taxon>
        <taxon>Actinomycetes</taxon>
        <taxon>Mycobacteriales</taxon>
        <taxon>Gordoniaceae</taxon>
        <taxon>Gordonia</taxon>
    </lineage>
</organism>
<dbReference type="EMBL" id="BAEH01000083">
    <property type="protein sequence ID" value="GAB19377.1"/>
    <property type="molecule type" value="Genomic_DNA"/>
</dbReference>
<dbReference type="Proteomes" id="UP000035034">
    <property type="component" value="Unassembled WGS sequence"/>
</dbReference>
<sequence length="96" mass="9769">MTDENEVQIHDRQAFLDSIAAIDAVRGSVDLAGLETIPGATDGSPTAATVARIIADAQKQIAASDLAIAGIVTDLRAIYTEATGADTTGETGVLEA</sequence>
<reference evidence="1 2" key="1">
    <citation type="submission" date="2011-12" db="EMBL/GenBank/DDBJ databases">
        <title>Whole genome shotgun sequence of Gordonia effusa NBRC 100432.</title>
        <authorList>
            <person name="Yoshida I."/>
            <person name="Takarada H."/>
            <person name="Hosoyama A."/>
            <person name="Tsuchikane K."/>
            <person name="Katsumata H."/>
            <person name="Yamazaki S."/>
            <person name="Fujita N."/>
        </authorList>
    </citation>
    <scope>NUCLEOTIDE SEQUENCE [LARGE SCALE GENOMIC DNA]</scope>
    <source>
        <strain evidence="1 2">NBRC 100432</strain>
    </source>
</reference>